<dbReference type="EMBL" id="CAADRM010000101">
    <property type="protein sequence ID" value="VFU15049.1"/>
    <property type="molecule type" value="Genomic_DNA"/>
</dbReference>
<protein>
    <recommendedName>
        <fullName evidence="1">Hemerythrin-like domain-containing protein</fullName>
    </recommendedName>
</protein>
<sequence>MLRELTGSRVTPDMKDVLGLTDRLKAELNQMLAEHKSIVAALERLSDAAKKAGKSEYAEFAEALMLHAQTEEEVLYPASILIGEYVREKLGLR</sequence>
<dbReference type="Gene3D" id="1.20.120.520">
    <property type="entry name" value="nmb1532 protein domain like"/>
    <property type="match status" value="1"/>
</dbReference>
<name>A0A485M2V0_9ZZZZ</name>
<dbReference type="InterPro" id="IPR012312">
    <property type="entry name" value="Hemerythrin-like"/>
</dbReference>
<reference evidence="2" key="1">
    <citation type="submission" date="2019-03" db="EMBL/GenBank/DDBJ databases">
        <authorList>
            <person name="Hao L."/>
        </authorList>
    </citation>
    <scope>NUCLEOTIDE SEQUENCE</scope>
</reference>
<accession>A0A485M2V0</accession>
<proteinExistence type="predicted"/>
<evidence type="ECO:0000313" key="2">
    <source>
        <dbReference type="EMBL" id="VFU15049.1"/>
    </source>
</evidence>
<organism evidence="2">
    <name type="scientific">anaerobic digester metagenome</name>
    <dbReference type="NCBI Taxonomy" id="1263854"/>
    <lineage>
        <taxon>unclassified sequences</taxon>
        <taxon>metagenomes</taxon>
        <taxon>ecological metagenomes</taxon>
    </lineage>
</organism>
<evidence type="ECO:0000259" key="1">
    <source>
        <dbReference type="Pfam" id="PF01814"/>
    </source>
</evidence>
<dbReference type="AlphaFoldDB" id="A0A485M2V0"/>
<gene>
    <name evidence="2" type="ORF">SCFA_380001</name>
</gene>
<feature type="domain" description="Hemerythrin-like" evidence="1">
    <location>
        <begin position="22"/>
        <end position="78"/>
    </location>
</feature>
<dbReference type="Pfam" id="PF01814">
    <property type="entry name" value="Hemerythrin"/>
    <property type="match status" value="1"/>
</dbReference>